<dbReference type="InterPro" id="IPR037175">
    <property type="entry name" value="KFase_sf"/>
</dbReference>
<dbReference type="AlphaFoldDB" id="A0A6A6DGT1"/>
<dbReference type="Gene3D" id="3.50.30.50">
    <property type="entry name" value="Putative cyclase"/>
    <property type="match status" value="1"/>
</dbReference>
<dbReference type="Pfam" id="PF04199">
    <property type="entry name" value="Cyclase"/>
    <property type="match status" value="1"/>
</dbReference>
<dbReference type="OrthoDB" id="5396at2759"/>
<dbReference type="PANTHER" id="PTHR34861">
    <property type="match status" value="1"/>
</dbReference>
<evidence type="ECO:0000313" key="3">
    <source>
        <dbReference type="Proteomes" id="UP000800200"/>
    </source>
</evidence>
<sequence length="327" mass="36089">MTSPFDIPFDSLLDPKRVWQGTPGSREEGLGKLSILTPELVAKAAASEIRTGKRVTLGWDLTKLEVAAFNRQPCGHEIVPLLGGFAFDDIYSFNPQQSSQWDGLRHFSQPIPGTGGKDVSERVFYGGTTAADIVDRSNTRIGLQYWAKEGIAGRGVLIDYASWAEKKGIEYSAFSAHEIKLAAIKEIAKECGIEFQKGDILFVRIGMTKEWDERMTKEDKHAYAASSNPQHAGVEGTEAVLRWVWDSGFSAVAGDAISWEVYPPREGNLFLHEYIIAGWGMPIGEMFDLEDLSRICQELGRWTFFVASTPLNMPGGVSSPPSCMAIF</sequence>
<evidence type="ECO:0000313" key="2">
    <source>
        <dbReference type="EMBL" id="KAF2178724.1"/>
    </source>
</evidence>
<dbReference type="Proteomes" id="UP000800200">
    <property type="component" value="Unassembled WGS sequence"/>
</dbReference>
<dbReference type="GO" id="GO:0004061">
    <property type="term" value="F:arylformamidase activity"/>
    <property type="evidence" value="ECO:0007669"/>
    <property type="project" value="InterPro"/>
</dbReference>
<keyword evidence="3" id="KW-1185">Reference proteome</keyword>
<evidence type="ECO:0000256" key="1">
    <source>
        <dbReference type="ARBA" id="ARBA00007865"/>
    </source>
</evidence>
<dbReference type="SUPFAM" id="SSF102198">
    <property type="entry name" value="Putative cyclase"/>
    <property type="match status" value="1"/>
</dbReference>
<dbReference type="GO" id="GO:0019441">
    <property type="term" value="P:L-tryptophan catabolic process to kynurenine"/>
    <property type="evidence" value="ECO:0007669"/>
    <property type="project" value="InterPro"/>
</dbReference>
<comment type="similarity">
    <text evidence="1">Belongs to the Cyclase 1 superfamily.</text>
</comment>
<reference evidence="2" key="1">
    <citation type="journal article" date="2020" name="Stud. Mycol.">
        <title>101 Dothideomycetes genomes: a test case for predicting lifestyles and emergence of pathogens.</title>
        <authorList>
            <person name="Haridas S."/>
            <person name="Albert R."/>
            <person name="Binder M."/>
            <person name="Bloem J."/>
            <person name="Labutti K."/>
            <person name="Salamov A."/>
            <person name="Andreopoulos B."/>
            <person name="Baker S."/>
            <person name="Barry K."/>
            <person name="Bills G."/>
            <person name="Bluhm B."/>
            <person name="Cannon C."/>
            <person name="Castanera R."/>
            <person name="Culley D."/>
            <person name="Daum C."/>
            <person name="Ezra D."/>
            <person name="Gonzalez J."/>
            <person name="Henrissat B."/>
            <person name="Kuo A."/>
            <person name="Liang C."/>
            <person name="Lipzen A."/>
            <person name="Lutzoni F."/>
            <person name="Magnuson J."/>
            <person name="Mondo S."/>
            <person name="Nolan M."/>
            <person name="Ohm R."/>
            <person name="Pangilinan J."/>
            <person name="Park H.-J."/>
            <person name="Ramirez L."/>
            <person name="Alfaro M."/>
            <person name="Sun H."/>
            <person name="Tritt A."/>
            <person name="Yoshinaga Y."/>
            <person name="Zwiers L.-H."/>
            <person name="Turgeon B."/>
            <person name="Goodwin S."/>
            <person name="Spatafora J."/>
            <person name="Crous P."/>
            <person name="Grigoriev I."/>
        </authorList>
    </citation>
    <scope>NUCLEOTIDE SEQUENCE</scope>
    <source>
        <strain evidence="2">CBS 207.26</strain>
    </source>
</reference>
<protein>
    <recommendedName>
        <fullName evidence="4">Cyclase</fullName>
    </recommendedName>
</protein>
<dbReference type="InterPro" id="IPR007325">
    <property type="entry name" value="KFase/CYL"/>
</dbReference>
<dbReference type="EMBL" id="ML994673">
    <property type="protein sequence ID" value="KAF2178724.1"/>
    <property type="molecule type" value="Genomic_DNA"/>
</dbReference>
<organism evidence="2 3">
    <name type="scientific">Zopfia rhizophila CBS 207.26</name>
    <dbReference type="NCBI Taxonomy" id="1314779"/>
    <lineage>
        <taxon>Eukaryota</taxon>
        <taxon>Fungi</taxon>
        <taxon>Dikarya</taxon>
        <taxon>Ascomycota</taxon>
        <taxon>Pezizomycotina</taxon>
        <taxon>Dothideomycetes</taxon>
        <taxon>Dothideomycetes incertae sedis</taxon>
        <taxon>Zopfiaceae</taxon>
        <taxon>Zopfia</taxon>
    </lineage>
</organism>
<accession>A0A6A6DGT1</accession>
<proteinExistence type="inferred from homology"/>
<gene>
    <name evidence="2" type="ORF">K469DRAFT_598540</name>
</gene>
<name>A0A6A6DGT1_9PEZI</name>
<dbReference type="PANTHER" id="PTHR34861:SF8">
    <property type="entry name" value="CYCLASE"/>
    <property type="match status" value="1"/>
</dbReference>
<evidence type="ECO:0008006" key="4">
    <source>
        <dbReference type="Google" id="ProtNLM"/>
    </source>
</evidence>